<dbReference type="PROSITE" id="PS50003">
    <property type="entry name" value="PH_DOMAIN"/>
    <property type="match status" value="1"/>
</dbReference>
<evidence type="ECO:0000313" key="10">
    <source>
        <dbReference type="EMBL" id="KAJ6236763.1"/>
    </source>
</evidence>
<organism evidence="10 11">
    <name type="scientific">Anaeramoeba flamelloides</name>
    <dbReference type="NCBI Taxonomy" id="1746091"/>
    <lineage>
        <taxon>Eukaryota</taxon>
        <taxon>Metamonada</taxon>
        <taxon>Anaeramoebidae</taxon>
        <taxon>Anaeramoeba</taxon>
    </lineage>
</organism>
<feature type="domain" description="Calponin-homology (CH)" evidence="8">
    <location>
        <begin position="878"/>
        <end position="983"/>
    </location>
</feature>
<dbReference type="PROSITE" id="PS50200">
    <property type="entry name" value="RA"/>
    <property type="match status" value="1"/>
</dbReference>
<dbReference type="InterPro" id="IPR011993">
    <property type="entry name" value="PH-like_dom_sf"/>
</dbReference>
<keyword evidence="3" id="KW-0677">Repeat</keyword>
<dbReference type="SUPFAM" id="SSF47576">
    <property type="entry name" value="Calponin-homology domain, CH-domain"/>
    <property type="match status" value="1"/>
</dbReference>
<feature type="region of interest" description="Disordered" evidence="6">
    <location>
        <begin position="94"/>
        <end position="162"/>
    </location>
</feature>
<evidence type="ECO:0000259" key="8">
    <source>
        <dbReference type="PROSITE" id="PS50021"/>
    </source>
</evidence>
<dbReference type="PROSITE" id="PS50021">
    <property type="entry name" value="CH"/>
    <property type="match status" value="2"/>
</dbReference>
<protein>
    <submittedName>
        <fullName evidence="10">Spectrin beta chain</fullName>
    </submittedName>
</protein>
<evidence type="ECO:0000259" key="7">
    <source>
        <dbReference type="PROSITE" id="PS50003"/>
    </source>
</evidence>
<gene>
    <name evidence="10" type="ORF">M0813_27508</name>
</gene>
<dbReference type="SUPFAM" id="SSF54236">
    <property type="entry name" value="Ubiquitin-like"/>
    <property type="match status" value="2"/>
</dbReference>
<evidence type="ECO:0000256" key="1">
    <source>
        <dbReference type="ARBA" id="ARBA00006826"/>
    </source>
</evidence>
<feature type="region of interest" description="Disordered" evidence="6">
    <location>
        <begin position="180"/>
        <end position="281"/>
    </location>
</feature>
<dbReference type="Proteomes" id="UP001150062">
    <property type="component" value="Unassembled WGS sequence"/>
</dbReference>
<sequence length="983" mass="112082">MTQNNEETSSFTEEDPVFQKINQMLKILRRKALLKRAQELNLNTYDLNESQCDPVEFRKKILIEVDQLQSDFTASKQSKVDNFQKKDNFINNKSFGFGRGMGRGRGTDTGMGRGGMGRGGMGRGRGRGVQPTKGTGSRGAGGGMYGRSTNQNYSSVGLPQNKNNSFNNQTKSQLNSIFKNPKLPPKTMPNTNTNSNTNTNTSNKKFGKFFGSNKNQSTNTTTTTTKKNVLPPLKSNTRLTTPRRTPNNRAKRTAVSQTRLATPKRTIKRSQTRRRPPTRKRMETILEVKDLDITIPKTSGKSGGGGGGGIKNKMKLISGKMKTKKSNPKSDKQNELQAQKEEMKLLRQEKLQELKAKVVRVFLNNGSWKTLKLETTDTVGKLIEKVRNKTFDIDTSNYVLVERKGRASRILDNEFNAWFIKNKWKSQNDDFCRFVFLDKSSIQQKHLTTTDQFVISKILFEDETHKTLKITRAQVSTDIVKIMCTKIFIDSYDEYSLFVKDLNNPLSLRMCEDDENIYSLIKYWEIMLQNCVLVFKDRDYQQPQEDQVEYEGRMISQSLFSQLQDEKNQVNNTSMFNPNSNVQSQSQGNNEEKEKKKRRKFSKFSKFSGKLKGSGGNKEKSKKAEIEGSPVLKIKGDKCGILKMLDVDSTVEKWDQVYLSLQGNRCFYFLDFQSTSATGNFSLLNAGITKDSKKKMKNAFSIITIRNETFTLGCKNQNELDDWFNGISKNIISTGVKRDPRSMMAQAIKMRAGKSVLSTKALQNQSQSMQKKTFENWINWRLSLINYTEREVTDLNKDLSDGIILAKLLESITKKPVKVSTRVMFLMQKLDNLNVILSTIKNLGVKLKLVSEEDIMQGRTNSILSLVWAIIYQLASNNISRTQLLEWVRSKVEPFEIRVDDFEASFQSGIVLNALLHVIDPNLPNPNELDPKNSKQNWDLFANNSQTNFQIPNFYQTLDYSAIPDPRGIMTMVFVIKQEIFQD</sequence>
<accession>A0ABQ8XY64</accession>
<dbReference type="SUPFAM" id="SSF50729">
    <property type="entry name" value="PH domain-like"/>
    <property type="match status" value="1"/>
</dbReference>
<feature type="compositionally biased region" description="Gly residues" evidence="6">
    <location>
        <begin position="136"/>
        <end position="145"/>
    </location>
</feature>
<evidence type="ECO:0000256" key="4">
    <source>
        <dbReference type="ARBA" id="ARBA00023203"/>
    </source>
</evidence>
<dbReference type="InterPro" id="IPR001849">
    <property type="entry name" value="PH_domain"/>
</dbReference>
<keyword evidence="2" id="KW-0117">Actin capping</keyword>
<dbReference type="Pfam" id="PF00307">
    <property type="entry name" value="CH"/>
    <property type="match status" value="2"/>
</dbReference>
<dbReference type="SMART" id="SM00233">
    <property type="entry name" value="PH"/>
    <property type="match status" value="1"/>
</dbReference>
<evidence type="ECO:0000256" key="2">
    <source>
        <dbReference type="ARBA" id="ARBA00022467"/>
    </source>
</evidence>
<dbReference type="SMART" id="SM00033">
    <property type="entry name" value="CH"/>
    <property type="match status" value="2"/>
</dbReference>
<dbReference type="Gene3D" id="2.30.29.30">
    <property type="entry name" value="Pleckstrin-homology domain (PH domain)/Phosphotyrosine-binding domain (PTB)"/>
    <property type="match status" value="1"/>
</dbReference>
<dbReference type="Gene3D" id="1.10.418.10">
    <property type="entry name" value="Calponin-like domain"/>
    <property type="match status" value="2"/>
</dbReference>
<evidence type="ECO:0000259" key="9">
    <source>
        <dbReference type="PROSITE" id="PS50200"/>
    </source>
</evidence>
<feature type="compositionally biased region" description="Low complexity" evidence="6">
    <location>
        <begin position="188"/>
        <end position="228"/>
    </location>
</feature>
<feature type="domain" description="Calponin-homology (CH)" evidence="8">
    <location>
        <begin position="768"/>
        <end position="875"/>
    </location>
</feature>
<feature type="domain" description="Ras-associating" evidence="9">
    <location>
        <begin position="355"/>
        <end position="441"/>
    </location>
</feature>
<dbReference type="EMBL" id="JAOAOG010000242">
    <property type="protein sequence ID" value="KAJ6236763.1"/>
    <property type="molecule type" value="Genomic_DNA"/>
</dbReference>
<feature type="compositionally biased region" description="Low complexity" evidence="6">
    <location>
        <begin position="577"/>
        <end position="589"/>
    </location>
</feature>
<evidence type="ECO:0000256" key="5">
    <source>
        <dbReference type="SAM" id="Coils"/>
    </source>
</evidence>
<feature type="compositionally biased region" description="Low complexity" evidence="6">
    <location>
        <begin position="236"/>
        <end position="248"/>
    </location>
</feature>
<feature type="compositionally biased region" description="Polar residues" evidence="6">
    <location>
        <begin position="147"/>
        <end position="162"/>
    </location>
</feature>
<comment type="similarity">
    <text evidence="1">Belongs to the spectrin family.</text>
</comment>
<dbReference type="Pfam" id="PF00169">
    <property type="entry name" value="PH"/>
    <property type="match status" value="1"/>
</dbReference>
<dbReference type="PANTHER" id="PTHR11915">
    <property type="entry name" value="SPECTRIN/FILAMIN RELATED CYTOSKELETAL PROTEIN"/>
    <property type="match status" value="1"/>
</dbReference>
<feature type="domain" description="PH" evidence="7">
    <location>
        <begin position="635"/>
        <end position="732"/>
    </location>
</feature>
<dbReference type="Gene3D" id="3.10.20.90">
    <property type="entry name" value="Phosphatidylinositol 3-kinase Catalytic Subunit, Chain A, domain 1"/>
    <property type="match status" value="2"/>
</dbReference>
<dbReference type="InterPro" id="IPR000159">
    <property type="entry name" value="RA_dom"/>
</dbReference>
<reference evidence="10" key="1">
    <citation type="submission" date="2022-08" db="EMBL/GenBank/DDBJ databases">
        <title>Novel sulfate-reducing endosymbionts in the free-living metamonad Anaeramoeba.</title>
        <authorList>
            <person name="Jerlstrom-Hultqvist J."/>
            <person name="Cepicka I."/>
            <person name="Gallot-Lavallee L."/>
            <person name="Salas-Leiva D."/>
            <person name="Curtis B.A."/>
            <person name="Zahonova K."/>
            <person name="Pipaliya S."/>
            <person name="Dacks J."/>
            <person name="Roger A.J."/>
        </authorList>
    </citation>
    <scope>NUCLEOTIDE SEQUENCE</scope>
    <source>
        <strain evidence="10">Schooner1</strain>
    </source>
</reference>
<feature type="compositionally biased region" description="Gly residues" evidence="6">
    <location>
        <begin position="97"/>
        <end position="123"/>
    </location>
</feature>
<feature type="region of interest" description="Disordered" evidence="6">
    <location>
        <begin position="571"/>
        <end position="601"/>
    </location>
</feature>
<keyword evidence="4" id="KW-0009">Actin-binding</keyword>
<dbReference type="InterPro" id="IPR001715">
    <property type="entry name" value="CH_dom"/>
</dbReference>
<keyword evidence="11" id="KW-1185">Reference proteome</keyword>
<dbReference type="InterPro" id="IPR001589">
    <property type="entry name" value="Actinin_actin-bd_CS"/>
</dbReference>
<proteinExistence type="inferred from homology"/>
<evidence type="ECO:0000256" key="6">
    <source>
        <dbReference type="SAM" id="MobiDB-lite"/>
    </source>
</evidence>
<evidence type="ECO:0000313" key="11">
    <source>
        <dbReference type="Proteomes" id="UP001150062"/>
    </source>
</evidence>
<dbReference type="PROSITE" id="PS00019">
    <property type="entry name" value="ACTININ_1"/>
    <property type="match status" value="1"/>
</dbReference>
<comment type="caution">
    <text evidence="10">The sequence shown here is derived from an EMBL/GenBank/DDBJ whole genome shotgun (WGS) entry which is preliminary data.</text>
</comment>
<dbReference type="InterPro" id="IPR036872">
    <property type="entry name" value="CH_dom_sf"/>
</dbReference>
<dbReference type="InterPro" id="IPR029071">
    <property type="entry name" value="Ubiquitin-like_domsf"/>
</dbReference>
<evidence type="ECO:0000256" key="3">
    <source>
        <dbReference type="ARBA" id="ARBA00022737"/>
    </source>
</evidence>
<feature type="coiled-coil region" evidence="5">
    <location>
        <begin position="329"/>
        <end position="356"/>
    </location>
</feature>
<feature type="compositionally biased region" description="Basic residues" evidence="6">
    <location>
        <begin position="265"/>
        <end position="279"/>
    </location>
</feature>
<keyword evidence="5" id="KW-0175">Coiled coil</keyword>
<name>A0ABQ8XY64_9EUKA</name>